<feature type="domain" description="PAS" evidence="9">
    <location>
        <begin position="159"/>
        <end position="212"/>
    </location>
</feature>
<dbReference type="EC" id="2.7.13.3" evidence="2"/>
<gene>
    <name evidence="11" type="ordered locus">Terro_2187</name>
    <name evidence="12" type="ordered locus">Terro_2551</name>
</gene>
<dbReference type="PANTHER" id="PTHR43047">
    <property type="entry name" value="TWO-COMPONENT HISTIDINE PROTEIN KINASE"/>
    <property type="match status" value="1"/>
</dbReference>
<dbReference type="GO" id="GO:0005886">
    <property type="term" value="C:plasma membrane"/>
    <property type="evidence" value="ECO:0007669"/>
    <property type="project" value="TreeGrafter"/>
</dbReference>
<dbReference type="CDD" id="cd00130">
    <property type="entry name" value="PAS"/>
    <property type="match status" value="2"/>
</dbReference>
<feature type="domain" description="PAC" evidence="10">
    <location>
        <begin position="100"/>
        <end position="152"/>
    </location>
</feature>
<evidence type="ECO:0000313" key="12">
    <source>
        <dbReference type="EMBL" id="AFL88795.1"/>
    </source>
</evidence>
<evidence type="ECO:0000256" key="4">
    <source>
        <dbReference type="ARBA" id="ARBA00022679"/>
    </source>
</evidence>
<dbReference type="eggNOG" id="COG2205">
    <property type="taxonomic scope" value="Bacteria"/>
</dbReference>
<dbReference type="SMART" id="SM00091">
    <property type="entry name" value="PAS"/>
    <property type="match status" value="2"/>
</dbReference>
<dbReference type="AlphaFoldDB" id="I3ZGT5"/>
<dbReference type="SUPFAM" id="SSF47384">
    <property type="entry name" value="Homodimeric domain of signal transducing histidine kinase"/>
    <property type="match status" value="1"/>
</dbReference>
<dbReference type="PROSITE" id="PS50113">
    <property type="entry name" value="PAC"/>
    <property type="match status" value="2"/>
</dbReference>
<dbReference type="KEGG" id="trs:Terro_2551"/>
<keyword evidence="3" id="KW-0597">Phosphoprotein</keyword>
<proteinExistence type="predicted"/>
<dbReference type="PATRIC" id="fig|926566.3.peg.2158"/>
<dbReference type="EMBL" id="CP003379">
    <property type="protein sequence ID" value="AFL88795.1"/>
    <property type="molecule type" value="Genomic_DNA"/>
</dbReference>
<dbReference type="InterPro" id="IPR001610">
    <property type="entry name" value="PAC"/>
</dbReference>
<dbReference type="GO" id="GO:0009927">
    <property type="term" value="F:histidine phosphotransfer kinase activity"/>
    <property type="evidence" value="ECO:0007669"/>
    <property type="project" value="TreeGrafter"/>
</dbReference>
<dbReference type="NCBIfam" id="TIGR00229">
    <property type="entry name" value="sensory_box"/>
    <property type="match status" value="2"/>
</dbReference>
<dbReference type="Pfam" id="PF02518">
    <property type="entry name" value="HATPase_c"/>
    <property type="match status" value="1"/>
</dbReference>
<dbReference type="SUPFAM" id="SSF55785">
    <property type="entry name" value="PYP-like sensor domain (PAS domain)"/>
    <property type="match status" value="2"/>
</dbReference>
<keyword evidence="5 11" id="KW-0418">Kinase</keyword>
<dbReference type="Gene3D" id="3.30.450.20">
    <property type="entry name" value="PAS domain"/>
    <property type="match status" value="2"/>
</dbReference>
<feature type="domain" description="Histidine kinase" evidence="8">
    <location>
        <begin position="315"/>
        <end position="532"/>
    </location>
</feature>
<dbReference type="eggNOG" id="COG3829">
    <property type="taxonomic scope" value="Bacteria"/>
</dbReference>
<evidence type="ECO:0000256" key="3">
    <source>
        <dbReference type="ARBA" id="ARBA00022553"/>
    </source>
</evidence>
<dbReference type="Pfam" id="PF13426">
    <property type="entry name" value="PAS_9"/>
    <property type="match status" value="2"/>
</dbReference>
<dbReference type="CDD" id="cd16922">
    <property type="entry name" value="HATPase_EvgS-ArcB-TorS-like"/>
    <property type="match status" value="1"/>
</dbReference>
<evidence type="ECO:0000259" key="8">
    <source>
        <dbReference type="PROSITE" id="PS50109"/>
    </source>
</evidence>
<dbReference type="InterPro" id="IPR036097">
    <property type="entry name" value="HisK_dim/P_sf"/>
</dbReference>
<dbReference type="InterPro" id="IPR036890">
    <property type="entry name" value="HATPase_C_sf"/>
</dbReference>
<feature type="region of interest" description="Disordered" evidence="7">
    <location>
        <begin position="1"/>
        <end position="24"/>
    </location>
</feature>
<accession>I3ZGT5</accession>
<dbReference type="SMART" id="SM00387">
    <property type="entry name" value="HATPase_c"/>
    <property type="match status" value="1"/>
</dbReference>
<feature type="domain" description="PAC" evidence="10">
    <location>
        <begin position="236"/>
        <end position="286"/>
    </location>
</feature>
<dbReference type="PRINTS" id="PR00344">
    <property type="entry name" value="BCTRLSENSOR"/>
</dbReference>
<dbReference type="Proteomes" id="UP000006056">
    <property type="component" value="Chromosome"/>
</dbReference>
<evidence type="ECO:0000256" key="2">
    <source>
        <dbReference type="ARBA" id="ARBA00012438"/>
    </source>
</evidence>
<feature type="domain" description="PAS" evidence="9">
    <location>
        <begin position="31"/>
        <end position="97"/>
    </location>
</feature>
<dbReference type="FunFam" id="1.10.287.130:FF:000001">
    <property type="entry name" value="Two-component sensor histidine kinase"/>
    <property type="match status" value="1"/>
</dbReference>
<evidence type="ECO:0000259" key="9">
    <source>
        <dbReference type="PROSITE" id="PS50112"/>
    </source>
</evidence>
<evidence type="ECO:0000256" key="6">
    <source>
        <dbReference type="ARBA" id="ARBA00023012"/>
    </source>
</evidence>
<dbReference type="STRING" id="926566.Terro_2187"/>
<keyword evidence="4 11" id="KW-0808">Transferase</keyword>
<dbReference type="KEGG" id="trs:Terro_2187"/>
<dbReference type="SMART" id="SM00086">
    <property type="entry name" value="PAC"/>
    <property type="match status" value="2"/>
</dbReference>
<dbReference type="GO" id="GO:0000155">
    <property type="term" value="F:phosphorelay sensor kinase activity"/>
    <property type="evidence" value="ECO:0007669"/>
    <property type="project" value="InterPro"/>
</dbReference>
<comment type="catalytic activity">
    <reaction evidence="1">
        <text>ATP + protein L-histidine = ADP + protein N-phospho-L-histidine.</text>
        <dbReference type="EC" id="2.7.13.3"/>
    </reaction>
</comment>
<evidence type="ECO:0000256" key="7">
    <source>
        <dbReference type="SAM" id="MobiDB-lite"/>
    </source>
</evidence>
<dbReference type="InterPro" id="IPR003661">
    <property type="entry name" value="HisK_dim/P_dom"/>
</dbReference>
<name>I3ZGT5_TERRK</name>
<dbReference type="HOGENOM" id="CLU_000445_114_71_0"/>
<dbReference type="Gene3D" id="3.30.565.10">
    <property type="entry name" value="Histidine kinase-like ATPase, C-terminal domain"/>
    <property type="match status" value="1"/>
</dbReference>
<dbReference type="InterPro" id="IPR003594">
    <property type="entry name" value="HATPase_dom"/>
</dbReference>
<evidence type="ECO:0000256" key="5">
    <source>
        <dbReference type="ARBA" id="ARBA00022777"/>
    </source>
</evidence>
<dbReference type="InterPro" id="IPR000014">
    <property type="entry name" value="PAS"/>
</dbReference>
<dbReference type="SMART" id="SM00388">
    <property type="entry name" value="HisKA"/>
    <property type="match status" value="1"/>
</dbReference>
<organism evidence="11 13">
    <name type="scientific">Terriglobus roseus (strain DSM 18391 / NRRL B-41598 / KBS 63)</name>
    <dbReference type="NCBI Taxonomy" id="926566"/>
    <lineage>
        <taxon>Bacteria</taxon>
        <taxon>Pseudomonadati</taxon>
        <taxon>Acidobacteriota</taxon>
        <taxon>Terriglobia</taxon>
        <taxon>Terriglobales</taxon>
        <taxon>Acidobacteriaceae</taxon>
        <taxon>Terriglobus</taxon>
    </lineage>
</organism>
<dbReference type="InterPro" id="IPR035965">
    <property type="entry name" value="PAS-like_dom_sf"/>
</dbReference>
<dbReference type="EMBL" id="CP003379">
    <property type="protein sequence ID" value="AFL88453.1"/>
    <property type="molecule type" value="Genomic_DNA"/>
</dbReference>
<protein>
    <recommendedName>
        <fullName evidence="2">histidine kinase</fullName>
        <ecNumber evidence="2">2.7.13.3</ecNumber>
    </recommendedName>
</protein>
<dbReference type="FunFam" id="3.30.565.10:FF:000010">
    <property type="entry name" value="Sensor histidine kinase RcsC"/>
    <property type="match status" value="1"/>
</dbReference>
<keyword evidence="6" id="KW-0902">Two-component regulatory system</keyword>
<evidence type="ECO:0000313" key="11">
    <source>
        <dbReference type="EMBL" id="AFL88453.1"/>
    </source>
</evidence>
<dbReference type="PANTHER" id="PTHR43047:SF72">
    <property type="entry name" value="OSMOSENSING HISTIDINE PROTEIN KINASE SLN1"/>
    <property type="match status" value="1"/>
</dbReference>
<reference evidence="11 13" key="1">
    <citation type="submission" date="2012-06" db="EMBL/GenBank/DDBJ databases">
        <title>Complete genome of Terriglobus roseus DSM 18391.</title>
        <authorList>
            <consortium name="US DOE Joint Genome Institute (JGI-PGF)"/>
            <person name="Lucas S."/>
            <person name="Copeland A."/>
            <person name="Lapidus A."/>
            <person name="Glavina del Rio T."/>
            <person name="Dalin E."/>
            <person name="Tice H."/>
            <person name="Bruce D."/>
            <person name="Goodwin L."/>
            <person name="Pitluck S."/>
            <person name="Peters L."/>
            <person name="Mikhailova N."/>
            <person name="Munk A.C.C."/>
            <person name="Kyrpides N."/>
            <person name="Mavromatis K."/>
            <person name="Ivanova N."/>
            <person name="Brettin T."/>
            <person name="Detter J.C."/>
            <person name="Han C."/>
            <person name="Larimer F."/>
            <person name="Land M."/>
            <person name="Hauser L."/>
            <person name="Markowitz V."/>
            <person name="Cheng J.-F."/>
            <person name="Hugenholtz P."/>
            <person name="Woyke T."/>
            <person name="Wu D."/>
            <person name="Brambilla E."/>
            <person name="Klenk H.-P."/>
            <person name="Eisen J.A."/>
        </authorList>
    </citation>
    <scope>NUCLEOTIDE SEQUENCE [LARGE SCALE GENOMIC DNA]</scope>
    <source>
        <strain evidence="11">DSM 18391</strain>
        <strain evidence="13">DSM 18391 / NRRL B-41598 / KBS 63</strain>
    </source>
</reference>
<keyword evidence="13" id="KW-1185">Reference proteome</keyword>
<dbReference type="InterPro" id="IPR000700">
    <property type="entry name" value="PAS-assoc_C"/>
</dbReference>
<dbReference type="Pfam" id="PF00512">
    <property type="entry name" value="HisKA"/>
    <property type="match status" value="1"/>
</dbReference>
<dbReference type="InterPro" id="IPR005467">
    <property type="entry name" value="His_kinase_dom"/>
</dbReference>
<dbReference type="InterPro" id="IPR004358">
    <property type="entry name" value="Sig_transdc_His_kin-like_C"/>
</dbReference>
<dbReference type="Gene3D" id="1.10.287.130">
    <property type="match status" value="1"/>
</dbReference>
<evidence type="ECO:0000256" key="1">
    <source>
        <dbReference type="ARBA" id="ARBA00000085"/>
    </source>
</evidence>
<dbReference type="SUPFAM" id="SSF55874">
    <property type="entry name" value="ATPase domain of HSP90 chaperone/DNA topoisomerase II/histidine kinase"/>
    <property type="match status" value="1"/>
</dbReference>
<dbReference type="PROSITE" id="PS50112">
    <property type="entry name" value="PAS"/>
    <property type="match status" value="2"/>
</dbReference>
<evidence type="ECO:0000313" key="13">
    <source>
        <dbReference type="Proteomes" id="UP000006056"/>
    </source>
</evidence>
<evidence type="ECO:0000259" key="10">
    <source>
        <dbReference type="PROSITE" id="PS50113"/>
    </source>
</evidence>
<dbReference type="PROSITE" id="PS50109">
    <property type="entry name" value="HIS_KIN"/>
    <property type="match status" value="1"/>
</dbReference>
<dbReference type="CDD" id="cd00082">
    <property type="entry name" value="HisKA"/>
    <property type="match status" value="1"/>
</dbReference>
<sequence>MTPEPMLRPPEGRRGTRPTTAETWSDPGRWLTAIVESSDSAVIAESLDGIIMTWNAAASRIFGYTADEAIGMPIFRLAYPEEEESIQIVLDAVRRGERIDNLQTSRRHKDGHRIFVSLNLFPIKDEAGAVVGIAKVATDLTNRKNAEEIEARIRIELLAERKYRDLLHHAPDAILEVDDRGRILIANRAAEKLFGYEHDELFGASIEMLVPEANRPDHANHRAAFVKAGKARPMGYGRDLNAKRKDGSEFPVEISLSPIVMETGVLVVAAIRDVTERRRSELQLRLLQEDYLGELSARQQEAERLNRLKSEFLASVSHELRTPLHTIIGFADLLHEDTDHTLTGRQGRFVENIRRDSEHLLALINDVLDLSHIEAGGLAVHPRELSLSAVFTEVMDALRTTWEEKALNVTASCDPDLQLLADPTRLRQILTNLLSNAIKFTGRGGSVQMRGTKEVGFALIAVEDSGIGIAPEELSNIFSKFYQVGVTTGGVREGTGLGLAICKELVEMHAGTLSVASQPGVGSTFSFAIPLL</sequence>